<feature type="non-terminal residue" evidence="2">
    <location>
        <position position="1"/>
    </location>
</feature>
<evidence type="ECO:0000313" key="2">
    <source>
        <dbReference type="EMBL" id="KAE9400294.1"/>
    </source>
</evidence>
<evidence type="ECO:0000259" key="1">
    <source>
        <dbReference type="Pfam" id="PF22936"/>
    </source>
</evidence>
<sequence>ELYNSGCSCHISPYHDNFSNFKSIPPKSFRATNKQKFDAVGMGSITVDVPN</sequence>
<evidence type="ECO:0000313" key="3">
    <source>
        <dbReference type="Proteomes" id="UP000799118"/>
    </source>
</evidence>
<keyword evidence="3" id="KW-1185">Reference proteome</keyword>
<dbReference type="AlphaFoldDB" id="A0A6A4HTM7"/>
<accession>A0A6A4HTM7</accession>
<dbReference type="OrthoDB" id="3251181at2759"/>
<organism evidence="2 3">
    <name type="scientific">Gymnopus androsaceus JB14</name>
    <dbReference type="NCBI Taxonomy" id="1447944"/>
    <lineage>
        <taxon>Eukaryota</taxon>
        <taxon>Fungi</taxon>
        <taxon>Dikarya</taxon>
        <taxon>Basidiomycota</taxon>
        <taxon>Agaricomycotina</taxon>
        <taxon>Agaricomycetes</taxon>
        <taxon>Agaricomycetidae</taxon>
        <taxon>Agaricales</taxon>
        <taxon>Marasmiineae</taxon>
        <taxon>Omphalotaceae</taxon>
        <taxon>Gymnopus</taxon>
    </lineage>
</organism>
<name>A0A6A4HTM7_9AGAR</name>
<protein>
    <recommendedName>
        <fullName evidence="1">Retrovirus-related Pol polyprotein from transposon TNT 1-94-like beta-barrel domain-containing protein</fullName>
    </recommendedName>
</protein>
<gene>
    <name evidence="2" type="ORF">BT96DRAFT_773729</name>
</gene>
<feature type="domain" description="Retrovirus-related Pol polyprotein from transposon TNT 1-94-like beta-barrel" evidence="1">
    <location>
        <begin position="4"/>
        <end position="49"/>
    </location>
</feature>
<reference evidence="2" key="1">
    <citation type="journal article" date="2019" name="Environ. Microbiol.">
        <title>Fungal ecological strategies reflected in gene transcription - a case study of two litter decomposers.</title>
        <authorList>
            <person name="Barbi F."/>
            <person name="Kohler A."/>
            <person name="Barry K."/>
            <person name="Baskaran P."/>
            <person name="Daum C."/>
            <person name="Fauchery L."/>
            <person name="Ihrmark K."/>
            <person name="Kuo A."/>
            <person name="LaButti K."/>
            <person name="Lipzen A."/>
            <person name="Morin E."/>
            <person name="Grigoriev I.V."/>
            <person name="Henrissat B."/>
            <person name="Lindahl B."/>
            <person name="Martin F."/>
        </authorList>
    </citation>
    <scope>NUCLEOTIDE SEQUENCE</scope>
    <source>
        <strain evidence="2">JB14</strain>
    </source>
</reference>
<dbReference type="Pfam" id="PF22936">
    <property type="entry name" value="Pol_BBD"/>
    <property type="match status" value="1"/>
</dbReference>
<dbReference type="Proteomes" id="UP000799118">
    <property type="component" value="Unassembled WGS sequence"/>
</dbReference>
<dbReference type="InterPro" id="IPR054722">
    <property type="entry name" value="PolX-like_BBD"/>
</dbReference>
<proteinExistence type="predicted"/>
<feature type="non-terminal residue" evidence="2">
    <location>
        <position position="51"/>
    </location>
</feature>
<dbReference type="EMBL" id="ML769458">
    <property type="protein sequence ID" value="KAE9400294.1"/>
    <property type="molecule type" value="Genomic_DNA"/>
</dbReference>